<feature type="compositionally biased region" description="Basic and acidic residues" evidence="6">
    <location>
        <begin position="209"/>
        <end position="271"/>
    </location>
</feature>
<proteinExistence type="predicted"/>
<evidence type="ECO:0000256" key="1">
    <source>
        <dbReference type="ARBA" id="ARBA00004162"/>
    </source>
</evidence>
<keyword evidence="4 7" id="KW-1133">Transmembrane helix</keyword>
<dbReference type="InterPro" id="IPR024449">
    <property type="entry name" value="Anti-sigma_RsgI_N"/>
</dbReference>
<evidence type="ECO:0000256" key="7">
    <source>
        <dbReference type="SAM" id="Phobius"/>
    </source>
</evidence>
<dbReference type="RefSeq" id="WP_213126942.1">
    <property type="nucleotide sequence ID" value="NZ_JAGYPG010000005.1"/>
</dbReference>
<dbReference type="Pfam" id="PF12791">
    <property type="entry name" value="RsgI_N"/>
    <property type="match status" value="1"/>
</dbReference>
<organism evidence="9 10">
    <name type="scientific">Lederbergia citri</name>
    <dbReference type="NCBI Taxonomy" id="2833580"/>
    <lineage>
        <taxon>Bacteria</taxon>
        <taxon>Bacillati</taxon>
        <taxon>Bacillota</taxon>
        <taxon>Bacilli</taxon>
        <taxon>Bacillales</taxon>
        <taxon>Bacillaceae</taxon>
        <taxon>Lederbergia</taxon>
    </lineage>
</organism>
<evidence type="ECO:0000256" key="5">
    <source>
        <dbReference type="ARBA" id="ARBA00023136"/>
    </source>
</evidence>
<evidence type="ECO:0000256" key="3">
    <source>
        <dbReference type="ARBA" id="ARBA00022692"/>
    </source>
</evidence>
<reference evidence="9 10" key="1">
    <citation type="submission" date="2021-05" db="EMBL/GenBank/DDBJ databases">
        <title>Novel Bacillus species.</title>
        <authorList>
            <person name="Liu G."/>
        </authorList>
    </citation>
    <scope>NUCLEOTIDE SEQUENCE [LARGE SCALE GENOMIC DNA]</scope>
    <source>
        <strain evidence="10">FJAT-49780</strain>
    </source>
</reference>
<dbReference type="EMBL" id="JAGYPG010000005">
    <property type="protein sequence ID" value="MBS4197706.1"/>
    <property type="molecule type" value="Genomic_DNA"/>
</dbReference>
<evidence type="ECO:0000256" key="4">
    <source>
        <dbReference type="ARBA" id="ARBA00022989"/>
    </source>
</evidence>
<evidence type="ECO:0000313" key="9">
    <source>
        <dbReference type="EMBL" id="MBS4197706.1"/>
    </source>
</evidence>
<comment type="subcellular location">
    <subcellularLocation>
        <location evidence="1">Cell membrane</location>
        <topology evidence="1">Single-pass membrane protein</topology>
    </subcellularLocation>
</comment>
<dbReference type="Pfam" id="PF23750">
    <property type="entry name" value="RsgI_M"/>
    <property type="match status" value="1"/>
</dbReference>
<dbReference type="GO" id="GO:0005886">
    <property type="term" value="C:plasma membrane"/>
    <property type="evidence" value="ECO:0007669"/>
    <property type="project" value="UniProtKB-SubCell"/>
</dbReference>
<dbReference type="PROSITE" id="PS51849">
    <property type="entry name" value="RSGI_N"/>
    <property type="match status" value="1"/>
</dbReference>
<sequence>MMRKKRGIVCEKKKYYSILLTDKGEFLRGIPMKDKIEIGDEVEFLQVLWPFLFNRKVNPAIIGAALIAAMLLFLSASFLFPNTSTVMAYVQLDTDEAMEFGVDKKGNVVSLRHLKESASELENSFEKWKGKPLRRVLDSVIKDLSTNPNDVQVMITTIFPNGEKKPIVHEIIESAVSDVQKSYKEVTLEVNESTFEDRMTANKQQMSVHEYKKSDQEISEPEIKESSVKVEKETKLDSKNQKKDQEPIQHKEKQEKISNSKNQEKEQEKKVQPIKQQKNQEFPKQPNKKSDESNPASENQVEHKRPNNSKTKKEKEKNPQKDKAKDFEHPPKKKEQPTNPSLDNNGNKKKQDSSSRGEKNNSSKDKKP</sequence>
<comment type="caution">
    <text evidence="9">The sequence shown here is derived from an EMBL/GenBank/DDBJ whole genome shotgun (WGS) entry which is preliminary data.</text>
</comment>
<dbReference type="InterPro" id="IPR055431">
    <property type="entry name" value="RsgI_M"/>
</dbReference>
<feature type="region of interest" description="Disordered" evidence="6">
    <location>
        <begin position="199"/>
        <end position="368"/>
    </location>
</feature>
<evidence type="ECO:0000259" key="8">
    <source>
        <dbReference type="PROSITE" id="PS51849"/>
    </source>
</evidence>
<accession>A0A942YKU4</accession>
<feature type="compositionally biased region" description="Basic and acidic residues" evidence="6">
    <location>
        <begin position="349"/>
        <end position="368"/>
    </location>
</feature>
<evidence type="ECO:0000256" key="6">
    <source>
        <dbReference type="SAM" id="MobiDB-lite"/>
    </source>
</evidence>
<feature type="transmembrane region" description="Helical" evidence="7">
    <location>
        <begin position="60"/>
        <end position="80"/>
    </location>
</feature>
<evidence type="ECO:0000256" key="2">
    <source>
        <dbReference type="ARBA" id="ARBA00022475"/>
    </source>
</evidence>
<keyword evidence="3 7" id="KW-0812">Transmembrane</keyword>
<feature type="domain" description="RsgI N-terminal anti-sigma" evidence="8">
    <location>
        <begin position="5"/>
        <end position="53"/>
    </location>
</feature>
<dbReference type="Proteomes" id="UP000681414">
    <property type="component" value="Unassembled WGS sequence"/>
</dbReference>
<protein>
    <submittedName>
        <fullName evidence="9">Anti-sigma factor domain-containing protein</fullName>
    </submittedName>
</protein>
<keyword evidence="10" id="KW-1185">Reference proteome</keyword>
<evidence type="ECO:0000313" key="10">
    <source>
        <dbReference type="Proteomes" id="UP000681414"/>
    </source>
</evidence>
<dbReference type="AlphaFoldDB" id="A0A942YKU4"/>
<keyword evidence="2" id="KW-1003">Cell membrane</keyword>
<name>A0A942YKU4_9BACI</name>
<gene>
    <name evidence="9" type="ORF">KHA97_21930</name>
</gene>
<feature type="compositionally biased region" description="Basic and acidic residues" evidence="6">
    <location>
        <begin position="300"/>
        <end position="336"/>
    </location>
</feature>
<keyword evidence="5 7" id="KW-0472">Membrane</keyword>